<dbReference type="RefSeq" id="WP_377812888.1">
    <property type="nucleotide sequence ID" value="NZ_JBHRSJ010000005.1"/>
</dbReference>
<evidence type="ECO:0000256" key="1">
    <source>
        <dbReference type="SAM" id="SignalP"/>
    </source>
</evidence>
<gene>
    <name evidence="2" type="ORF">ACFOJE_03560</name>
</gene>
<organism evidence="2 3">
    <name type="scientific">Azotobacter bryophylli</name>
    <dbReference type="NCBI Taxonomy" id="1986537"/>
    <lineage>
        <taxon>Bacteria</taxon>
        <taxon>Pseudomonadati</taxon>
        <taxon>Pseudomonadota</taxon>
        <taxon>Gammaproteobacteria</taxon>
        <taxon>Pseudomonadales</taxon>
        <taxon>Pseudomonadaceae</taxon>
        <taxon>Azotobacter</taxon>
    </lineage>
</organism>
<keyword evidence="3" id="KW-1185">Reference proteome</keyword>
<feature type="signal peptide" evidence="1">
    <location>
        <begin position="1"/>
        <end position="19"/>
    </location>
</feature>
<dbReference type="Proteomes" id="UP001595457">
    <property type="component" value="Unassembled WGS sequence"/>
</dbReference>
<keyword evidence="1" id="KW-0732">Signal</keyword>
<proteinExistence type="predicted"/>
<dbReference type="PROSITE" id="PS51257">
    <property type="entry name" value="PROKAR_LIPOPROTEIN"/>
    <property type="match status" value="1"/>
</dbReference>
<sequence length="43" mass="4777">MLIRFCSTALLVLALTACSGNYKFSDDDYRPLGDPQALNRGNR</sequence>
<protein>
    <submittedName>
        <fullName evidence="2">Type VI secretion protein</fullName>
    </submittedName>
</protein>
<evidence type="ECO:0000313" key="3">
    <source>
        <dbReference type="Proteomes" id="UP001595457"/>
    </source>
</evidence>
<dbReference type="EMBL" id="JBHRSJ010000005">
    <property type="protein sequence ID" value="MFC2971297.1"/>
    <property type="molecule type" value="Genomic_DNA"/>
</dbReference>
<feature type="chain" id="PRO_5046712529" evidence="1">
    <location>
        <begin position="20"/>
        <end position="43"/>
    </location>
</feature>
<name>A0ABV7APT0_9GAMM</name>
<evidence type="ECO:0000313" key="2">
    <source>
        <dbReference type="EMBL" id="MFC2971297.1"/>
    </source>
</evidence>
<accession>A0ABV7APT0</accession>
<reference evidence="3" key="1">
    <citation type="journal article" date="2019" name="Int. J. Syst. Evol. Microbiol.">
        <title>The Global Catalogue of Microorganisms (GCM) 10K type strain sequencing project: providing services to taxonomists for standard genome sequencing and annotation.</title>
        <authorList>
            <consortium name="The Broad Institute Genomics Platform"/>
            <consortium name="The Broad Institute Genome Sequencing Center for Infectious Disease"/>
            <person name="Wu L."/>
            <person name="Ma J."/>
        </authorList>
    </citation>
    <scope>NUCLEOTIDE SEQUENCE [LARGE SCALE GENOMIC DNA]</scope>
    <source>
        <strain evidence="3">KCTC 62195</strain>
    </source>
</reference>
<comment type="caution">
    <text evidence="2">The sequence shown here is derived from an EMBL/GenBank/DDBJ whole genome shotgun (WGS) entry which is preliminary data.</text>
</comment>